<organism evidence="1 2">
    <name type="scientific">Vibrio scophthalmi</name>
    <dbReference type="NCBI Taxonomy" id="45658"/>
    <lineage>
        <taxon>Bacteria</taxon>
        <taxon>Pseudomonadati</taxon>
        <taxon>Pseudomonadota</taxon>
        <taxon>Gammaproteobacteria</taxon>
        <taxon>Vibrionales</taxon>
        <taxon>Vibrionaceae</taxon>
        <taxon>Vibrio</taxon>
    </lineage>
</organism>
<accession>A0A1C7FG33</accession>
<evidence type="ECO:0008006" key="3">
    <source>
        <dbReference type="Google" id="ProtNLM"/>
    </source>
</evidence>
<protein>
    <recommendedName>
        <fullName evidence="3">DUF3024 domain-containing protein</fullName>
    </recommendedName>
</protein>
<dbReference type="PATRIC" id="fig|45658.7.peg.3654"/>
<dbReference type="Proteomes" id="UP000092528">
    <property type="component" value="Chromosome 2"/>
</dbReference>
<evidence type="ECO:0000313" key="2">
    <source>
        <dbReference type="Proteomes" id="UP000092528"/>
    </source>
</evidence>
<name>A0A1C7FG33_9VIBR</name>
<keyword evidence="2" id="KW-1185">Reference proteome</keyword>
<dbReference type="AlphaFoldDB" id="A0A1C7FG33"/>
<reference evidence="1 2" key="1">
    <citation type="submission" date="2016-07" db="EMBL/GenBank/DDBJ databases">
        <title>Genome sequencing of Vibrio scophthalmi strain VS-05, an isolated from Paralichthys olivaceus.</title>
        <authorList>
            <person name="Han H.-J."/>
        </authorList>
    </citation>
    <scope>NUCLEOTIDE SEQUENCE [LARGE SCALE GENOMIC DNA]</scope>
    <source>
        <strain evidence="1 2">VS-05</strain>
    </source>
</reference>
<dbReference type="InterPro" id="IPR021388">
    <property type="entry name" value="DUF3024"/>
</dbReference>
<sequence length="153" mass="17956">MSNSKPYYIYMASRCAINDFEVIGLEPMIVEFIRFGVTMSLVSLLQKQVETRAEAICRHRNQSMPTELGKADFESILNGVIFFNQHYLLDSSHFDYTSPVAKVYWDETAQSWLLFMIDDQNDEQWLAYPYLSQSQDLTAIMREIDKDPKDLFW</sequence>
<evidence type="ECO:0000313" key="1">
    <source>
        <dbReference type="EMBL" id="ANU38728.1"/>
    </source>
</evidence>
<dbReference type="EMBL" id="CP016415">
    <property type="protein sequence ID" value="ANU38728.1"/>
    <property type="molecule type" value="Genomic_DNA"/>
</dbReference>
<proteinExistence type="predicted"/>
<gene>
    <name evidence="1" type="ORF">VSVS05_03692</name>
</gene>
<dbReference type="Pfam" id="PF11225">
    <property type="entry name" value="DUF3024"/>
    <property type="match status" value="1"/>
</dbReference>